<protein>
    <recommendedName>
        <fullName evidence="1">HTH cro/C1-type domain-containing protein</fullName>
    </recommendedName>
</protein>
<feature type="domain" description="HTH cro/C1-type" evidence="1">
    <location>
        <begin position="5"/>
        <end position="46"/>
    </location>
</feature>
<comment type="caution">
    <text evidence="2">The sequence shown here is derived from an EMBL/GenBank/DDBJ whole genome shotgun (WGS) entry which is preliminary data.</text>
</comment>
<dbReference type="PROSITE" id="PS50943">
    <property type="entry name" value="HTH_CROC1"/>
    <property type="match status" value="1"/>
</dbReference>
<dbReference type="SUPFAM" id="SSF47413">
    <property type="entry name" value="lambda repressor-like DNA-binding domains"/>
    <property type="match status" value="1"/>
</dbReference>
<evidence type="ECO:0000313" key="3">
    <source>
        <dbReference type="Proteomes" id="UP000294865"/>
    </source>
</evidence>
<dbReference type="GO" id="GO:0003677">
    <property type="term" value="F:DNA binding"/>
    <property type="evidence" value="ECO:0007669"/>
    <property type="project" value="InterPro"/>
</dbReference>
<reference evidence="2 3" key="1">
    <citation type="submission" date="2019-01" db="EMBL/GenBank/DDBJ databases">
        <title>Draft genome sequences of Macrococcus caseolyticus, Macrococcus canis, Macrococcus bohemicus and Macrococcus goetzii.</title>
        <authorList>
            <person name="Mazhar S."/>
            <person name="Altermann E."/>
            <person name="Hill C."/>
            <person name="Mcauliffe O."/>
        </authorList>
    </citation>
    <scope>NUCLEOTIDE SEQUENCE [LARGE SCALE GENOMIC DNA]</scope>
    <source>
        <strain evidence="2 3">DPC7162</strain>
    </source>
</reference>
<name>A0A4R6C6M3_9STAP</name>
<dbReference type="Proteomes" id="UP000294865">
    <property type="component" value="Unassembled WGS sequence"/>
</dbReference>
<gene>
    <name evidence="2" type="ORF">ETI04_00930</name>
</gene>
<dbReference type="RefSeq" id="WP_133418713.1">
    <property type="nucleotide sequence ID" value="NZ_SDQG01000001.1"/>
</dbReference>
<dbReference type="EMBL" id="SDQG01000001">
    <property type="protein sequence ID" value="TDM18083.1"/>
    <property type="molecule type" value="Genomic_DNA"/>
</dbReference>
<dbReference type="AlphaFoldDB" id="A0A4R6C6M3"/>
<dbReference type="InterPro" id="IPR001387">
    <property type="entry name" value="Cro/C1-type_HTH"/>
</dbReference>
<evidence type="ECO:0000259" key="1">
    <source>
        <dbReference type="PROSITE" id="PS50943"/>
    </source>
</evidence>
<evidence type="ECO:0000313" key="2">
    <source>
        <dbReference type="EMBL" id="TDM18083.1"/>
    </source>
</evidence>
<dbReference type="InterPro" id="IPR010982">
    <property type="entry name" value="Lambda_DNA-bd_dom_sf"/>
</dbReference>
<proteinExistence type="predicted"/>
<accession>A0A4R6C6M3</accession>
<organism evidence="2 3">
    <name type="scientific">Macrococcoides canis</name>
    <dbReference type="NCBI Taxonomy" id="1855823"/>
    <lineage>
        <taxon>Bacteria</taxon>
        <taxon>Bacillati</taxon>
        <taxon>Bacillota</taxon>
        <taxon>Bacilli</taxon>
        <taxon>Bacillales</taxon>
        <taxon>Staphylococcaceae</taxon>
        <taxon>Macrococcoides</taxon>
    </lineage>
</organism>
<sequence>MNTSLQRHRQRTRRTQSQVAEMLLTTKPNICNVEKGRRNLSADIIMTGFERCDDPIFLTDINFEISNGYTVPAANEKIFDDHRICIKERLLNEIQEAVEVLNQIRIDKRPDYCTKDEIENVRRIAAETYDVVFEAQSLINKIILDYNFNPQELAQSRNQRLKMERRI</sequence>